<dbReference type="AlphaFoldDB" id="A0A2W0H7V8"/>
<comment type="caution">
    <text evidence="2">The sequence shown here is derived from an EMBL/GenBank/DDBJ whole genome shotgun (WGS) entry which is preliminary data.</text>
</comment>
<accession>A0A2W0H7V8</accession>
<evidence type="ECO:0000256" key="1">
    <source>
        <dbReference type="SAM" id="SignalP"/>
    </source>
</evidence>
<keyword evidence="3" id="KW-1185">Reference proteome</keyword>
<name>A0A2W0H7V8_9BACI</name>
<evidence type="ECO:0000313" key="3">
    <source>
        <dbReference type="Proteomes" id="UP000248066"/>
    </source>
</evidence>
<organism evidence="2 3">
    <name type="scientific">Alteribacter lacisalsi</name>
    <dbReference type="NCBI Taxonomy" id="2045244"/>
    <lineage>
        <taxon>Bacteria</taxon>
        <taxon>Bacillati</taxon>
        <taxon>Bacillota</taxon>
        <taxon>Bacilli</taxon>
        <taxon>Bacillales</taxon>
        <taxon>Bacillaceae</taxon>
        <taxon>Alteribacter</taxon>
    </lineage>
</organism>
<reference evidence="2 3" key="1">
    <citation type="submission" date="2017-10" db="EMBL/GenBank/DDBJ databases">
        <title>Bacillus sp. nov., a halophilic bacterium isolated from a Yangshapao Lake.</title>
        <authorList>
            <person name="Wang H."/>
        </authorList>
    </citation>
    <scope>NUCLEOTIDE SEQUENCE [LARGE SCALE GENOMIC DNA]</scope>
    <source>
        <strain evidence="2 3">YSP-3</strain>
    </source>
</reference>
<sequence length="169" mass="19272">MKSMIGILAFFSVIVLSACGGENPEAEAEHRSFEDVKQENFPFEEANEFTGMMSEDIDRSELIAKHGQVMELAEQAYQDMEQQQYETPEMEEVHTLYLESLSSMITAFSALEGEMEDSLSDDVLQTFMENQENAIRYWMDSYLTAQEEIYGDEDAEAEVQDILDRLSGS</sequence>
<keyword evidence="1" id="KW-0732">Signal</keyword>
<dbReference type="Proteomes" id="UP000248066">
    <property type="component" value="Unassembled WGS sequence"/>
</dbReference>
<gene>
    <name evidence="2" type="ORF">CR205_14195</name>
</gene>
<feature type="signal peptide" evidence="1">
    <location>
        <begin position="1"/>
        <end position="20"/>
    </location>
</feature>
<dbReference type="PROSITE" id="PS51257">
    <property type="entry name" value="PROKAR_LIPOPROTEIN"/>
    <property type="match status" value="1"/>
</dbReference>
<dbReference type="RefSeq" id="WP_110520765.1">
    <property type="nucleotide sequence ID" value="NZ_PDOF01000002.1"/>
</dbReference>
<protein>
    <submittedName>
        <fullName evidence="2">Uncharacterized protein</fullName>
    </submittedName>
</protein>
<evidence type="ECO:0000313" key="2">
    <source>
        <dbReference type="EMBL" id="PYZ96826.1"/>
    </source>
</evidence>
<proteinExistence type="predicted"/>
<feature type="chain" id="PRO_5039605004" evidence="1">
    <location>
        <begin position="21"/>
        <end position="169"/>
    </location>
</feature>
<dbReference type="EMBL" id="PDOF01000002">
    <property type="protein sequence ID" value="PYZ96826.1"/>
    <property type="molecule type" value="Genomic_DNA"/>
</dbReference>